<comment type="caution">
    <text evidence="2">The sequence shown here is derived from an EMBL/GenBank/DDBJ whole genome shotgun (WGS) entry which is preliminary data.</text>
</comment>
<keyword evidence="1" id="KW-0472">Membrane</keyword>
<feature type="transmembrane region" description="Helical" evidence="1">
    <location>
        <begin position="31"/>
        <end position="53"/>
    </location>
</feature>
<keyword evidence="3" id="KW-1185">Reference proteome</keyword>
<sequence length="91" mass="10205">MRVHLPLVKPFPQILTKLLPLPGTFHHQPRFYLIVTNALLPILIPTFLVDLMIVNSACHPKSGTASHERQHSDPNGCPGYRVAEDFWSPIG</sequence>
<organism evidence="2 3">
    <name type="scientific">Delitschia confertaspora ATCC 74209</name>
    <dbReference type="NCBI Taxonomy" id="1513339"/>
    <lineage>
        <taxon>Eukaryota</taxon>
        <taxon>Fungi</taxon>
        <taxon>Dikarya</taxon>
        <taxon>Ascomycota</taxon>
        <taxon>Pezizomycotina</taxon>
        <taxon>Dothideomycetes</taxon>
        <taxon>Pleosporomycetidae</taxon>
        <taxon>Pleosporales</taxon>
        <taxon>Delitschiaceae</taxon>
        <taxon>Delitschia</taxon>
    </lineage>
</organism>
<evidence type="ECO:0000256" key="1">
    <source>
        <dbReference type="SAM" id="Phobius"/>
    </source>
</evidence>
<dbReference type="AlphaFoldDB" id="A0A9P4MSN1"/>
<dbReference type="Proteomes" id="UP000799536">
    <property type="component" value="Unassembled WGS sequence"/>
</dbReference>
<evidence type="ECO:0000313" key="2">
    <source>
        <dbReference type="EMBL" id="KAF2204354.1"/>
    </source>
</evidence>
<protein>
    <submittedName>
        <fullName evidence="2">Uncharacterized protein</fullName>
    </submittedName>
</protein>
<gene>
    <name evidence="2" type="ORF">GQ43DRAFT_177075</name>
</gene>
<keyword evidence="1" id="KW-1133">Transmembrane helix</keyword>
<keyword evidence="1" id="KW-0812">Transmembrane</keyword>
<proteinExistence type="predicted"/>
<dbReference type="EMBL" id="ML993878">
    <property type="protein sequence ID" value="KAF2204354.1"/>
    <property type="molecule type" value="Genomic_DNA"/>
</dbReference>
<reference evidence="2" key="1">
    <citation type="journal article" date="2020" name="Stud. Mycol.">
        <title>101 Dothideomycetes genomes: a test case for predicting lifestyles and emergence of pathogens.</title>
        <authorList>
            <person name="Haridas S."/>
            <person name="Albert R."/>
            <person name="Binder M."/>
            <person name="Bloem J."/>
            <person name="Labutti K."/>
            <person name="Salamov A."/>
            <person name="Andreopoulos B."/>
            <person name="Baker S."/>
            <person name="Barry K."/>
            <person name="Bills G."/>
            <person name="Bluhm B."/>
            <person name="Cannon C."/>
            <person name="Castanera R."/>
            <person name="Culley D."/>
            <person name="Daum C."/>
            <person name="Ezra D."/>
            <person name="Gonzalez J."/>
            <person name="Henrissat B."/>
            <person name="Kuo A."/>
            <person name="Liang C."/>
            <person name="Lipzen A."/>
            <person name="Lutzoni F."/>
            <person name="Magnuson J."/>
            <person name="Mondo S."/>
            <person name="Nolan M."/>
            <person name="Ohm R."/>
            <person name="Pangilinan J."/>
            <person name="Park H.-J."/>
            <person name="Ramirez L."/>
            <person name="Alfaro M."/>
            <person name="Sun H."/>
            <person name="Tritt A."/>
            <person name="Yoshinaga Y."/>
            <person name="Zwiers L.-H."/>
            <person name="Turgeon B."/>
            <person name="Goodwin S."/>
            <person name="Spatafora J."/>
            <person name="Crous P."/>
            <person name="Grigoriev I."/>
        </authorList>
    </citation>
    <scope>NUCLEOTIDE SEQUENCE</scope>
    <source>
        <strain evidence="2">ATCC 74209</strain>
    </source>
</reference>
<accession>A0A9P4MSN1</accession>
<evidence type="ECO:0000313" key="3">
    <source>
        <dbReference type="Proteomes" id="UP000799536"/>
    </source>
</evidence>
<name>A0A9P4MSN1_9PLEO</name>